<keyword evidence="6" id="KW-0808">Transferase</keyword>
<keyword evidence="8" id="KW-0460">Magnesium</keyword>
<evidence type="ECO:0000256" key="9">
    <source>
        <dbReference type="ARBA" id="ARBA00040965"/>
    </source>
</evidence>
<evidence type="ECO:0000256" key="3">
    <source>
        <dbReference type="ARBA" id="ARBA00012700"/>
    </source>
</evidence>
<evidence type="ECO:0000256" key="4">
    <source>
        <dbReference type="ARBA" id="ARBA00012702"/>
    </source>
</evidence>
<dbReference type="PANTHER" id="PTHR11129">
    <property type="entry name" value="PROTEIN FARNESYLTRANSFERASE ALPHA SUBUNIT/RAB GERANYLGERANYL TRANSFERASE ALPHA SUBUNIT"/>
    <property type="match status" value="1"/>
</dbReference>
<dbReference type="GO" id="GO:0004660">
    <property type="term" value="F:protein farnesyltransferase activity"/>
    <property type="evidence" value="ECO:0007669"/>
    <property type="project" value="UniProtKB-EC"/>
</dbReference>
<comment type="similarity">
    <text evidence="2">Belongs to the protein prenyltransferase subunit alpha family.</text>
</comment>
<dbReference type="GO" id="GO:0005965">
    <property type="term" value="C:protein farnesyltransferase complex"/>
    <property type="evidence" value="ECO:0007669"/>
    <property type="project" value="TreeGrafter"/>
</dbReference>
<evidence type="ECO:0000256" key="6">
    <source>
        <dbReference type="ARBA" id="ARBA00022679"/>
    </source>
</evidence>
<gene>
    <name evidence="14" type="ORF">GE061_010622</name>
</gene>
<dbReference type="Proteomes" id="UP000466442">
    <property type="component" value="Unassembled WGS sequence"/>
</dbReference>
<dbReference type="PROSITE" id="PS51147">
    <property type="entry name" value="PFTA"/>
    <property type="match status" value="5"/>
</dbReference>
<dbReference type="EC" id="2.5.1.59" evidence="3"/>
<comment type="caution">
    <text evidence="14">The sequence shown here is derived from an EMBL/GenBank/DDBJ whole genome shotgun (WGS) entry which is preliminary data.</text>
</comment>
<protein>
    <recommendedName>
        <fullName evidence="9">Protein farnesyltransferase/geranylgeranyltransferase type-1 subunit alpha</fullName>
        <ecNumber evidence="4">2.5.1.58</ecNumber>
        <ecNumber evidence="3">2.5.1.59</ecNumber>
    </recommendedName>
    <alternativeName>
        <fullName evidence="12">CAAX farnesyltransferase subunit alpha</fullName>
    </alternativeName>
    <alternativeName>
        <fullName evidence="11">FTase-alpha</fullName>
    </alternativeName>
    <alternativeName>
        <fullName evidence="10">Ras proteins prenyltransferase subunit alpha</fullName>
    </alternativeName>
    <alternativeName>
        <fullName evidence="13">Type I protein geranyl-geranyltransferase subunit alpha</fullName>
    </alternativeName>
</protein>
<evidence type="ECO:0000256" key="11">
    <source>
        <dbReference type="ARBA" id="ARBA00042436"/>
    </source>
</evidence>
<evidence type="ECO:0000256" key="12">
    <source>
        <dbReference type="ARBA" id="ARBA00043086"/>
    </source>
</evidence>
<reference evidence="14" key="1">
    <citation type="journal article" date="2021" name="Mol. Ecol. Resour.">
        <title>Apolygus lucorum genome provides insights into omnivorousness and mesophyll feeding.</title>
        <authorList>
            <person name="Liu Y."/>
            <person name="Liu H."/>
            <person name="Wang H."/>
            <person name="Huang T."/>
            <person name="Liu B."/>
            <person name="Yang B."/>
            <person name="Yin L."/>
            <person name="Li B."/>
            <person name="Zhang Y."/>
            <person name="Zhang S."/>
            <person name="Jiang F."/>
            <person name="Zhang X."/>
            <person name="Ren Y."/>
            <person name="Wang B."/>
            <person name="Wang S."/>
            <person name="Lu Y."/>
            <person name="Wu K."/>
            <person name="Fan W."/>
            <person name="Wang G."/>
        </authorList>
    </citation>
    <scope>NUCLEOTIDE SEQUENCE</scope>
    <source>
        <strain evidence="14">12Hb</strain>
    </source>
</reference>
<dbReference type="InterPro" id="IPR002088">
    <property type="entry name" value="Prenyl_trans_a"/>
</dbReference>
<dbReference type="GO" id="GO:0005953">
    <property type="term" value="C:CAAX-protein geranylgeranyltransferase complex"/>
    <property type="evidence" value="ECO:0007669"/>
    <property type="project" value="TreeGrafter"/>
</dbReference>
<evidence type="ECO:0000313" key="14">
    <source>
        <dbReference type="EMBL" id="KAF6212912.1"/>
    </source>
</evidence>
<dbReference type="GO" id="GO:0004662">
    <property type="term" value="F:CAAX-protein geranylgeranyltransferase activity"/>
    <property type="evidence" value="ECO:0007669"/>
    <property type="project" value="UniProtKB-EC"/>
</dbReference>
<dbReference type="Pfam" id="PF01239">
    <property type="entry name" value="PPTA"/>
    <property type="match status" value="5"/>
</dbReference>
<evidence type="ECO:0000256" key="1">
    <source>
        <dbReference type="ARBA" id="ARBA00001946"/>
    </source>
</evidence>
<keyword evidence="7" id="KW-0677">Repeat</keyword>
<evidence type="ECO:0000256" key="8">
    <source>
        <dbReference type="ARBA" id="ARBA00022842"/>
    </source>
</evidence>
<dbReference type="Gene3D" id="1.25.40.120">
    <property type="entry name" value="Protein prenylyltransferase"/>
    <property type="match status" value="1"/>
</dbReference>
<dbReference type="EMBL" id="WIXP02000003">
    <property type="protein sequence ID" value="KAF6212912.1"/>
    <property type="molecule type" value="Genomic_DNA"/>
</dbReference>
<evidence type="ECO:0000313" key="15">
    <source>
        <dbReference type="Proteomes" id="UP000466442"/>
    </source>
</evidence>
<dbReference type="SUPFAM" id="SSF48439">
    <property type="entry name" value="Protein prenylyltransferase"/>
    <property type="match status" value="1"/>
</dbReference>
<accession>A0A6A4JWD4</accession>
<comment type="cofactor">
    <cofactor evidence="1">
        <name>Mg(2+)</name>
        <dbReference type="ChEBI" id="CHEBI:18420"/>
    </cofactor>
</comment>
<sequence length="337" mass="39728">MSETSSEGSDGDRWVFYKDRPDWKDVTPVKQEEGPFPVVSIAYNAKFKDVYDYMRAVLKSNEISERAFHLTKDALELNPANYTVWQYRRLLLKDLNKDLREEFQYVSQLIDEYPKNYQIWHHRMVMVEWMDDPSMELDFLKEALYNDPKNYHAWKHRQWVIKKFNLFENELEYTESLIGDDLRNNSAWNQRYFVVLHTGKLSEPDQIRKEISFALKAILKTTLNESAWNYMRGLLIHTEKGVLEAEVVEFCEKLYASGNKSPHLLGMLIDMAVEGDDPKLDERALQICRELANRYDHVRAKYWNYMETIVKEKIAATKVADQKATNANEAASDVKNN</sequence>
<dbReference type="EC" id="2.5.1.58" evidence="4"/>
<evidence type="ECO:0000256" key="10">
    <source>
        <dbReference type="ARBA" id="ARBA00041392"/>
    </source>
</evidence>
<dbReference type="PANTHER" id="PTHR11129:SF1">
    <property type="entry name" value="PROTEIN FARNESYLTRANSFERASE_GERANYLGERANYLTRANSFERASE TYPE-1 SUBUNIT ALPHA"/>
    <property type="match status" value="1"/>
</dbReference>
<dbReference type="OrthoDB" id="272289at2759"/>
<name>A0A6A4JWD4_APOLU</name>
<evidence type="ECO:0000256" key="13">
    <source>
        <dbReference type="ARBA" id="ARBA00043219"/>
    </source>
</evidence>
<keyword evidence="5" id="KW-0637">Prenyltransferase</keyword>
<keyword evidence="15" id="KW-1185">Reference proteome</keyword>
<dbReference type="AlphaFoldDB" id="A0A6A4JWD4"/>
<proteinExistence type="inferred from homology"/>
<organism evidence="14 15">
    <name type="scientific">Apolygus lucorum</name>
    <name type="common">Small green plant bug</name>
    <name type="synonym">Lygocoris lucorum</name>
    <dbReference type="NCBI Taxonomy" id="248454"/>
    <lineage>
        <taxon>Eukaryota</taxon>
        <taxon>Metazoa</taxon>
        <taxon>Ecdysozoa</taxon>
        <taxon>Arthropoda</taxon>
        <taxon>Hexapoda</taxon>
        <taxon>Insecta</taxon>
        <taxon>Pterygota</taxon>
        <taxon>Neoptera</taxon>
        <taxon>Paraneoptera</taxon>
        <taxon>Hemiptera</taxon>
        <taxon>Heteroptera</taxon>
        <taxon>Panheteroptera</taxon>
        <taxon>Cimicomorpha</taxon>
        <taxon>Miridae</taxon>
        <taxon>Mirini</taxon>
        <taxon>Apolygus</taxon>
    </lineage>
</organism>
<evidence type="ECO:0000256" key="5">
    <source>
        <dbReference type="ARBA" id="ARBA00022602"/>
    </source>
</evidence>
<evidence type="ECO:0000256" key="2">
    <source>
        <dbReference type="ARBA" id="ARBA00006734"/>
    </source>
</evidence>
<evidence type="ECO:0000256" key="7">
    <source>
        <dbReference type="ARBA" id="ARBA00022737"/>
    </source>
</evidence>